<dbReference type="GO" id="GO:0003676">
    <property type="term" value="F:nucleic acid binding"/>
    <property type="evidence" value="ECO:0007669"/>
    <property type="project" value="InterPro"/>
</dbReference>
<dbReference type="AlphaFoldDB" id="A0A1B0FNC6"/>
<organism evidence="1 2">
    <name type="scientific">Glossina morsitans morsitans</name>
    <name type="common">Savannah tsetse fly</name>
    <dbReference type="NCBI Taxonomy" id="37546"/>
    <lineage>
        <taxon>Eukaryota</taxon>
        <taxon>Metazoa</taxon>
        <taxon>Ecdysozoa</taxon>
        <taxon>Arthropoda</taxon>
        <taxon>Hexapoda</taxon>
        <taxon>Insecta</taxon>
        <taxon>Pterygota</taxon>
        <taxon>Neoptera</taxon>
        <taxon>Endopterygota</taxon>
        <taxon>Diptera</taxon>
        <taxon>Brachycera</taxon>
        <taxon>Muscomorpha</taxon>
        <taxon>Hippoboscoidea</taxon>
        <taxon>Glossinidae</taxon>
        <taxon>Glossina</taxon>
    </lineage>
</organism>
<dbReference type="InterPro" id="IPR036397">
    <property type="entry name" value="RNaseH_sf"/>
</dbReference>
<evidence type="ECO:0000313" key="2">
    <source>
        <dbReference type="Proteomes" id="UP000092444"/>
    </source>
</evidence>
<dbReference type="Proteomes" id="UP000092444">
    <property type="component" value="Unassembled WGS sequence"/>
</dbReference>
<accession>A0A1B0FNC6</accession>
<dbReference type="Gene3D" id="3.30.420.10">
    <property type="entry name" value="Ribonuclease H-like superfamily/Ribonuclease H"/>
    <property type="match status" value="1"/>
</dbReference>
<proteinExistence type="predicted"/>
<protein>
    <recommendedName>
        <fullName evidence="3">Tc1-like transposase DDE domain-containing protein</fullName>
    </recommendedName>
</protein>
<reference evidence="1" key="1">
    <citation type="submission" date="2020-05" db="UniProtKB">
        <authorList>
            <consortium name="EnsemblMetazoa"/>
        </authorList>
    </citation>
    <scope>IDENTIFICATION</scope>
    <source>
        <strain evidence="1">Yale</strain>
    </source>
</reference>
<dbReference type="STRING" id="37546.A0A1B0FNC6"/>
<keyword evidence="2" id="KW-1185">Reference proteome</keyword>
<dbReference type="EMBL" id="CCAG010019210">
    <property type="status" value="NOT_ANNOTATED_CDS"/>
    <property type="molecule type" value="Genomic_DNA"/>
</dbReference>
<name>A0A1B0FNC6_GLOMM</name>
<dbReference type="VEuPathDB" id="VectorBase:GMOY005399"/>
<evidence type="ECO:0008006" key="3">
    <source>
        <dbReference type="Google" id="ProtNLM"/>
    </source>
</evidence>
<evidence type="ECO:0000313" key="1">
    <source>
        <dbReference type="EnsemblMetazoa" id="GMOY005399-PA"/>
    </source>
</evidence>
<sequence length="101" mass="12061">MIRYTSRSWSGPIESARHGYARPHTVAVMRQYLEKLDVSVTMWPARSPDSIPIEHLWEEPKKTSKNRNRTPTSLGELRTAIKEEWDRFFNLDAYEKRRNER</sequence>
<dbReference type="PhylomeDB" id="A0A1B0FNC6"/>
<dbReference type="EnsemblMetazoa" id="GMOY005399-RA">
    <property type="protein sequence ID" value="GMOY005399-PA"/>
    <property type="gene ID" value="GMOY005399"/>
</dbReference>